<feature type="coiled-coil region" evidence="3">
    <location>
        <begin position="281"/>
        <end position="344"/>
    </location>
</feature>
<evidence type="ECO:0000256" key="3">
    <source>
        <dbReference type="SAM" id="Coils"/>
    </source>
</evidence>
<reference evidence="6" key="2">
    <citation type="journal article" date="2022" name="Microbiol. Resour. Announc.">
        <title>Metagenome Sequencing to Explore Phylogenomics of Terrestrial Cyanobacteria.</title>
        <authorList>
            <person name="Ward R.D."/>
            <person name="Stajich J.E."/>
            <person name="Johansen J.R."/>
            <person name="Huntemann M."/>
            <person name="Clum A."/>
            <person name="Foster B."/>
            <person name="Foster B."/>
            <person name="Roux S."/>
            <person name="Palaniappan K."/>
            <person name="Varghese N."/>
            <person name="Mukherjee S."/>
            <person name="Reddy T.B.K."/>
            <person name="Daum C."/>
            <person name="Copeland A."/>
            <person name="Chen I.A."/>
            <person name="Ivanova N.N."/>
            <person name="Kyrpides N.C."/>
            <person name="Shapiro N."/>
            <person name="Eloe-Fadrosh E.A."/>
            <person name="Pietrasiak N."/>
        </authorList>
    </citation>
    <scope>NUCLEOTIDE SEQUENCE</scope>
    <source>
        <strain evidence="6">GSE-NOS-MK-12-04C</strain>
    </source>
</reference>
<keyword evidence="4" id="KW-1133">Transmembrane helix</keyword>
<evidence type="ECO:0000313" key="7">
    <source>
        <dbReference type="Proteomes" id="UP000729701"/>
    </source>
</evidence>
<dbReference type="CDD" id="cd05387">
    <property type="entry name" value="BY-kinase"/>
    <property type="match status" value="1"/>
</dbReference>
<dbReference type="GO" id="GO:0005886">
    <property type="term" value="C:plasma membrane"/>
    <property type="evidence" value="ECO:0007669"/>
    <property type="project" value="TreeGrafter"/>
</dbReference>
<dbReference type="EMBL" id="JAHHGZ010000036">
    <property type="protein sequence ID" value="MBW4670895.1"/>
    <property type="molecule type" value="Genomic_DNA"/>
</dbReference>
<dbReference type="Proteomes" id="UP000729701">
    <property type="component" value="Unassembled WGS sequence"/>
</dbReference>
<feature type="coiled-coil region" evidence="3">
    <location>
        <begin position="136"/>
        <end position="182"/>
    </location>
</feature>
<proteinExistence type="predicted"/>
<protein>
    <submittedName>
        <fullName evidence="6">Exopolysaccharide biosynthesis protein</fullName>
    </submittedName>
</protein>
<gene>
    <name evidence="6" type="ORF">KME60_26595</name>
</gene>
<name>A0A951QRQ9_9CYAN</name>
<dbReference type="PANTHER" id="PTHR32309:SF13">
    <property type="entry name" value="FERRIC ENTEROBACTIN TRANSPORT PROTEIN FEPE"/>
    <property type="match status" value="1"/>
</dbReference>
<keyword evidence="3" id="KW-0175">Coiled coil</keyword>
<sequence>MNRIIATAMRQWLPLLSLNILVLGVTYLIISRQPKVWTANAEMILPNTTSDLNANLGTLGNISSGKVVFSQQLNPLKILSSILLSNDTLIEAQKFDPQKDEYANLTAFRELFDVSPQGETTVISMSANGSSPEVARKRLDNLITVFQSRLNKLRAEDASERANFIQKELNQARLNLVETQRMLTNFKKSANLVSSEDQTREMVISINTLTRDRAQVQAEFQASQAQVKMLSSRLELSPEKGIRSLRLKENQNYQYIQKKLPEVEAELMKLQVSYTNEYPQVKKLLSERNQLRQQLENYIAEAARGEVGINTSIGSDSAVLIQQLALAESQTKALGERAKQLQMETDKLQQLLVSLPLAQSNLLELQRQYNIAEGVYNGLVAKVQEAKLNAFSTYPNVQTLTLPSVDPNPSGSKRKAIALGGILASAFGSVAIVLLLESRNPLLSWADLQELEIPVLSNIPRLKHSAMEVKLKSEAVLEFQRLASAVSMMQLEKGCLMITSATASEGKTTVTLGLAKALLTLGFRVLIVDGDFRKAQLSKHLGYSPVGVNGSLPIPVNLAPNFDLVPTAPQGDEIIEFIARGGFKEFLKSVQANNKYDYVLVDSAPLTLTSETALMTTAISNVLLVTCLGNSDRHPFSNSIEQLSRHQASVVGLVINGVQMQAKNYLYGHKG</sequence>
<evidence type="ECO:0000313" key="6">
    <source>
        <dbReference type="EMBL" id="MBW4670895.1"/>
    </source>
</evidence>
<dbReference type="Pfam" id="PF01656">
    <property type="entry name" value="CbiA"/>
    <property type="match status" value="1"/>
</dbReference>
<dbReference type="InterPro" id="IPR027417">
    <property type="entry name" value="P-loop_NTPase"/>
</dbReference>
<keyword evidence="2" id="KW-0067">ATP-binding</keyword>
<dbReference type="InterPro" id="IPR005702">
    <property type="entry name" value="Wzc-like_C"/>
</dbReference>
<evidence type="ECO:0000256" key="1">
    <source>
        <dbReference type="ARBA" id="ARBA00022741"/>
    </source>
</evidence>
<keyword evidence="4" id="KW-0472">Membrane</keyword>
<dbReference type="SUPFAM" id="SSF52540">
    <property type="entry name" value="P-loop containing nucleoside triphosphate hydrolases"/>
    <property type="match status" value="1"/>
</dbReference>
<keyword evidence="1" id="KW-0547">Nucleotide-binding</keyword>
<dbReference type="InterPro" id="IPR050445">
    <property type="entry name" value="Bact_polysacc_biosynth/exp"/>
</dbReference>
<evidence type="ECO:0000259" key="5">
    <source>
        <dbReference type="Pfam" id="PF01656"/>
    </source>
</evidence>
<organism evidence="6 7">
    <name type="scientific">Cyanomargarita calcarea GSE-NOS-MK-12-04C</name>
    <dbReference type="NCBI Taxonomy" id="2839659"/>
    <lineage>
        <taxon>Bacteria</taxon>
        <taxon>Bacillati</taxon>
        <taxon>Cyanobacteriota</taxon>
        <taxon>Cyanophyceae</taxon>
        <taxon>Nostocales</taxon>
        <taxon>Cyanomargaritaceae</taxon>
        <taxon>Cyanomargarita</taxon>
    </lineage>
</organism>
<evidence type="ECO:0000256" key="4">
    <source>
        <dbReference type="SAM" id="Phobius"/>
    </source>
</evidence>
<keyword evidence="4" id="KW-0812">Transmembrane</keyword>
<comment type="caution">
    <text evidence="6">The sequence shown here is derived from an EMBL/GenBank/DDBJ whole genome shotgun (WGS) entry which is preliminary data.</text>
</comment>
<feature type="transmembrane region" description="Helical" evidence="4">
    <location>
        <begin position="12"/>
        <end position="30"/>
    </location>
</feature>
<feature type="domain" description="CobQ/CobB/MinD/ParA nucleotide binding" evidence="5">
    <location>
        <begin position="496"/>
        <end position="661"/>
    </location>
</feature>
<dbReference type="InterPro" id="IPR002586">
    <property type="entry name" value="CobQ/CobB/MinD/ParA_Nub-bd_dom"/>
</dbReference>
<dbReference type="AlphaFoldDB" id="A0A951QRQ9"/>
<dbReference type="Gene3D" id="3.40.50.300">
    <property type="entry name" value="P-loop containing nucleotide triphosphate hydrolases"/>
    <property type="match status" value="1"/>
</dbReference>
<reference evidence="6" key="1">
    <citation type="submission" date="2021-05" db="EMBL/GenBank/DDBJ databases">
        <authorList>
            <person name="Pietrasiak N."/>
            <person name="Ward R."/>
            <person name="Stajich J.E."/>
            <person name="Kurbessoian T."/>
        </authorList>
    </citation>
    <scope>NUCLEOTIDE SEQUENCE</scope>
    <source>
        <strain evidence="6">GSE-NOS-MK-12-04C</strain>
    </source>
</reference>
<evidence type="ECO:0000256" key="2">
    <source>
        <dbReference type="ARBA" id="ARBA00022840"/>
    </source>
</evidence>
<dbReference type="GO" id="GO:0004713">
    <property type="term" value="F:protein tyrosine kinase activity"/>
    <property type="evidence" value="ECO:0007669"/>
    <property type="project" value="TreeGrafter"/>
</dbReference>
<accession>A0A951QRQ9</accession>
<dbReference type="PANTHER" id="PTHR32309">
    <property type="entry name" value="TYROSINE-PROTEIN KINASE"/>
    <property type="match status" value="1"/>
</dbReference>